<keyword evidence="5" id="KW-1185">Reference proteome</keyword>
<keyword evidence="2" id="KW-0472">Membrane</keyword>
<evidence type="ECO:0000313" key="4">
    <source>
        <dbReference type="EMBL" id="SOC51871.1"/>
    </source>
</evidence>
<dbReference type="SMART" id="SM00327">
    <property type="entry name" value="VWA"/>
    <property type="match status" value="1"/>
</dbReference>
<organism evidence="4 5">
    <name type="scientific">Ornithinimicrobium cerasi</name>
    <dbReference type="NCBI Taxonomy" id="2248773"/>
    <lineage>
        <taxon>Bacteria</taxon>
        <taxon>Bacillati</taxon>
        <taxon>Actinomycetota</taxon>
        <taxon>Actinomycetes</taxon>
        <taxon>Micrococcales</taxon>
        <taxon>Ornithinimicrobiaceae</taxon>
        <taxon>Ornithinimicrobium</taxon>
    </lineage>
</organism>
<dbReference type="SUPFAM" id="SSF53850">
    <property type="entry name" value="Periplasmic binding protein-like II"/>
    <property type="match status" value="1"/>
</dbReference>
<reference evidence="5" key="1">
    <citation type="submission" date="2017-08" db="EMBL/GenBank/DDBJ databases">
        <authorList>
            <person name="Varghese N."/>
            <person name="Submissions S."/>
        </authorList>
    </citation>
    <scope>NUCLEOTIDE SEQUENCE [LARGE SCALE GENOMIC DNA]</scope>
    <source>
        <strain evidence="5">USBA17B2</strain>
    </source>
</reference>
<keyword evidence="2" id="KW-0812">Transmembrane</keyword>
<evidence type="ECO:0000259" key="3">
    <source>
        <dbReference type="PROSITE" id="PS50234"/>
    </source>
</evidence>
<evidence type="ECO:0000313" key="5">
    <source>
        <dbReference type="Proteomes" id="UP000219688"/>
    </source>
</evidence>
<dbReference type="Gene3D" id="3.40.50.410">
    <property type="entry name" value="von Willebrand factor, type A domain"/>
    <property type="match status" value="1"/>
</dbReference>
<dbReference type="InterPro" id="IPR036465">
    <property type="entry name" value="vWFA_dom_sf"/>
</dbReference>
<feature type="domain" description="VWFA" evidence="3">
    <location>
        <begin position="378"/>
        <end position="577"/>
    </location>
</feature>
<keyword evidence="2" id="KW-1133">Transmembrane helix</keyword>
<gene>
    <name evidence="4" type="ORF">SAMN05421879_101337</name>
</gene>
<sequence>MRYLAEVAKHDRPNLDRRPLSPLLIVGALVLLVAVALGVWALTRGGGGDDPVADPTGPSDGTAATTDGEDAEASTATAAPADCSPVTVWAAPEILPAVQGAAERATDDCFTFTVQERETATALNTLRGGEVPDAWVPGSTAWPQLAAQEGIDLEVGPVIASSPVVLATAPGTVDTLAQLGIGTEATFADVTSTYRELAAAGDAPVTLRTGDPRVDAATMSLLAGTSQESGGWAEDSPESREVLVRLAQTAVQGDPLSAVQSEPTTFVPATEQQLSQAVQDGADLTAVPLAGDASVVQMPLVRLTGDGSTDAVDALQEQLLSPDASGELTALDLRAGADGAAPDVPALPDGLTVAASAPEAGAVTTTAETWAAVAPQSRILTVVDISGSMEAEIDDTTRIDLARDAVQAALEVIPDQTAMGLWYFSTALNGAADHAEQVPLRELGEDAGDGRSQREVLLEVTDELGLETLTGDTGLHDSLWTGYQYMSEQQTPDTISSVLLLTDGINDDSTGGLTEDEVASLLEQGRQSSDSPVTVVLIGMGPDVDEAALERLAEAAGGESFVLRDALELPQVFVDIVARRAP</sequence>
<dbReference type="Proteomes" id="UP000219688">
    <property type="component" value="Unassembled WGS sequence"/>
</dbReference>
<protein>
    <submittedName>
        <fullName evidence="4">von Willebrand factor type A domain-containing protein</fullName>
    </submittedName>
</protein>
<dbReference type="EMBL" id="OBQK01000001">
    <property type="protein sequence ID" value="SOC51871.1"/>
    <property type="molecule type" value="Genomic_DNA"/>
</dbReference>
<dbReference type="SUPFAM" id="SSF53300">
    <property type="entry name" value="vWA-like"/>
    <property type="match status" value="1"/>
</dbReference>
<dbReference type="InterPro" id="IPR002035">
    <property type="entry name" value="VWF_A"/>
</dbReference>
<evidence type="ECO:0000256" key="1">
    <source>
        <dbReference type="SAM" id="MobiDB-lite"/>
    </source>
</evidence>
<name>A0A285VH56_9MICO</name>
<feature type="transmembrane region" description="Helical" evidence="2">
    <location>
        <begin position="20"/>
        <end position="42"/>
    </location>
</feature>
<dbReference type="PROSITE" id="PS50234">
    <property type="entry name" value="VWFA"/>
    <property type="match status" value="1"/>
</dbReference>
<feature type="region of interest" description="Disordered" evidence="1">
    <location>
        <begin position="46"/>
        <end position="79"/>
    </location>
</feature>
<evidence type="ECO:0000256" key="2">
    <source>
        <dbReference type="SAM" id="Phobius"/>
    </source>
</evidence>
<proteinExistence type="predicted"/>
<accession>A0A285VH56</accession>
<dbReference type="AlphaFoldDB" id="A0A285VH56"/>
<dbReference type="Pfam" id="PF13768">
    <property type="entry name" value="VWA_3"/>
    <property type="match status" value="1"/>
</dbReference>
<dbReference type="Pfam" id="PF13531">
    <property type="entry name" value="SBP_bac_11"/>
    <property type="match status" value="1"/>
</dbReference>